<organism evidence="16 17">
    <name type="scientific">Pelagicoccus enzymogenes</name>
    <dbReference type="NCBI Taxonomy" id="2773457"/>
    <lineage>
        <taxon>Bacteria</taxon>
        <taxon>Pseudomonadati</taxon>
        <taxon>Verrucomicrobiota</taxon>
        <taxon>Opitutia</taxon>
        <taxon>Puniceicoccales</taxon>
        <taxon>Pelagicoccaceae</taxon>
        <taxon>Pelagicoccus</taxon>
    </lineage>
</organism>
<feature type="transmembrane region" description="Helical" evidence="14">
    <location>
        <begin position="126"/>
        <end position="154"/>
    </location>
</feature>
<dbReference type="InterPro" id="IPR051211">
    <property type="entry name" value="PG_lysyltransferase"/>
</dbReference>
<dbReference type="GO" id="GO:0055091">
    <property type="term" value="P:phospholipid homeostasis"/>
    <property type="evidence" value="ECO:0007669"/>
    <property type="project" value="TreeGrafter"/>
</dbReference>
<feature type="transmembrane region" description="Helical" evidence="14">
    <location>
        <begin position="236"/>
        <end position="259"/>
    </location>
</feature>
<dbReference type="AlphaFoldDB" id="A0A927FA50"/>
<protein>
    <recommendedName>
        <fullName evidence="4">Phosphatidylglycerol lysyltransferase</fullName>
        <ecNumber evidence="3">2.3.2.3</ecNumber>
    </recommendedName>
    <alternativeName>
        <fullName evidence="12">Lysylphosphatidylglycerol synthase</fullName>
    </alternativeName>
</protein>
<feature type="transmembrane region" description="Helical" evidence="14">
    <location>
        <begin position="88"/>
        <end position="106"/>
    </location>
</feature>
<evidence type="ECO:0000256" key="13">
    <source>
        <dbReference type="ARBA" id="ARBA00047540"/>
    </source>
</evidence>
<feature type="transmembrane region" description="Helical" evidence="14">
    <location>
        <begin position="495"/>
        <end position="515"/>
    </location>
</feature>
<evidence type="ECO:0000256" key="6">
    <source>
        <dbReference type="ARBA" id="ARBA00022679"/>
    </source>
</evidence>
<evidence type="ECO:0000256" key="2">
    <source>
        <dbReference type="ARBA" id="ARBA00008627"/>
    </source>
</evidence>
<dbReference type="EC" id="2.3.2.3" evidence="3"/>
<dbReference type="PANTHER" id="PTHR34697:SF2">
    <property type="entry name" value="PHOSPHATIDYLGLYCEROL LYSYLTRANSFERASE"/>
    <property type="match status" value="1"/>
</dbReference>
<evidence type="ECO:0000256" key="12">
    <source>
        <dbReference type="ARBA" id="ARBA00031899"/>
    </source>
</evidence>
<dbReference type="Pfam" id="PF03706">
    <property type="entry name" value="LPG_synthase_TM"/>
    <property type="match status" value="1"/>
</dbReference>
<keyword evidence="8 14" id="KW-1133">Transmembrane helix</keyword>
<keyword evidence="5" id="KW-1003">Cell membrane</keyword>
<dbReference type="GO" id="GO:0046677">
    <property type="term" value="P:response to antibiotic"/>
    <property type="evidence" value="ECO:0007669"/>
    <property type="project" value="UniProtKB-KW"/>
</dbReference>
<feature type="transmembrane region" description="Helical" evidence="14">
    <location>
        <begin position="279"/>
        <end position="304"/>
    </location>
</feature>
<dbReference type="NCBIfam" id="NF033480">
    <property type="entry name" value="bifunc_MprF"/>
    <property type="match status" value="1"/>
</dbReference>
<feature type="transmembrane region" description="Helical" evidence="14">
    <location>
        <begin position="324"/>
        <end position="348"/>
    </location>
</feature>
<dbReference type="GO" id="GO:0006629">
    <property type="term" value="P:lipid metabolic process"/>
    <property type="evidence" value="ECO:0007669"/>
    <property type="project" value="UniProtKB-KW"/>
</dbReference>
<evidence type="ECO:0000313" key="16">
    <source>
        <dbReference type="EMBL" id="MBD5779703.1"/>
    </source>
</evidence>
<name>A0A927FA50_9BACT</name>
<feature type="transmembrane region" description="Helical" evidence="14">
    <location>
        <begin position="50"/>
        <end position="67"/>
    </location>
</feature>
<keyword evidence="10 14" id="KW-0472">Membrane</keyword>
<dbReference type="Pfam" id="PF09924">
    <property type="entry name" value="LPG_synthase_C"/>
    <property type="match status" value="1"/>
</dbReference>
<evidence type="ECO:0000256" key="8">
    <source>
        <dbReference type="ARBA" id="ARBA00022989"/>
    </source>
</evidence>
<feature type="transmembrane region" description="Helical" evidence="14">
    <location>
        <begin position="397"/>
        <end position="413"/>
    </location>
</feature>
<evidence type="ECO:0000256" key="10">
    <source>
        <dbReference type="ARBA" id="ARBA00023136"/>
    </source>
</evidence>
<evidence type="ECO:0000256" key="3">
    <source>
        <dbReference type="ARBA" id="ARBA00012014"/>
    </source>
</evidence>
<feature type="transmembrane region" description="Helical" evidence="14">
    <location>
        <begin position="12"/>
        <end position="30"/>
    </location>
</feature>
<dbReference type="GO" id="GO:0005886">
    <property type="term" value="C:plasma membrane"/>
    <property type="evidence" value="ECO:0007669"/>
    <property type="project" value="UniProtKB-SubCell"/>
</dbReference>
<dbReference type="SUPFAM" id="SSF55729">
    <property type="entry name" value="Acyl-CoA N-acyltransferases (Nat)"/>
    <property type="match status" value="1"/>
</dbReference>
<dbReference type="InterPro" id="IPR016181">
    <property type="entry name" value="Acyl_CoA_acyltransferase"/>
</dbReference>
<dbReference type="GO" id="GO:0050071">
    <property type="term" value="F:phosphatidylglycerol lysyltransferase activity"/>
    <property type="evidence" value="ECO:0007669"/>
    <property type="project" value="UniProtKB-EC"/>
</dbReference>
<evidence type="ECO:0000313" key="17">
    <source>
        <dbReference type="Proteomes" id="UP000622317"/>
    </source>
</evidence>
<keyword evidence="9" id="KW-0443">Lipid metabolism</keyword>
<sequence>MNSRGQTTWKKRMVTLAVTVLVVGLMYLLFQNLSKFDYRSILHTVKSYSALSIGLAVLFTAVSYLLMGGYDWLGQRYIGKRQNWKRTLLVAFYSYVLSLNVGLSIVSSSAVRYKMYQGWGYSPKDIAKLIVFASVSFWLGLAVLAGVALCASEVSFDGAYPIPDALVRPVGLLMALAGVAYVLACRFSKSGLSFWGRRLALPDWKAGIGQIGITVADTVAAATALYFLIPDQNLSFFAFTSIFCIAFFGGLVSSTPGGIGVFETVFLLFLPTSADNNELLAALLVYRAIYFLLPLLVACSLFAVLEGKSVMGVAGPRMAKAQGWLSVIAPRLLSAFIFAGGLLLLLAGSLPSNTLHAEWLEGLFPLPLIQLSHFAVSLIGLVLLFLAYGIKRKIDSAYYLTLLVLCVAAPLSLLRGDGIGMGLVLAVMAGILAPCRRYFYRKSSLLDLNMESGSVLAVLLAVGSSIYLGLFVYHHGAYEDQSWWQFELDGEKPRFLRTSFGIALLGFLLAGYKLIHTARPDAGEPFWKKREAVERILATSSVASANLALMGDKRFFFNEQESAFIMFRISGKTWVSMGDPVGDPQAFKELIREFRETAARFGGQPVFYQASKDHLFNYVDVGLRPVKVGEIARVRLADFTLEGSKRQSMRSRLKRAAKKGCSFEVLSQADALLEMKTLRAISDEWLTAKKSKEKGFSLGYFDEAYLANFRIAVVRVEGEIVAFTNIWETKSRQELSIDLMRYTHLAPPSVMEFLFVELIQWAKAEGFSFFDLRVAPLSGITVGNAVPIAHKLLDLVFNHGENFYGFRGIRSYKERFNPEWEPIYVASPGSWRLPFVTADVTRVVSSRPAKASGAAA</sequence>
<reference evidence="16" key="1">
    <citation type="submission" date="2020-09" db="EMBL/GenBank/DDBJ databases">
        <title>Pelagicoccus enzymogenes sp. nov. with an EPS production, isolated from marine sediment.</title>
        <authorList>
            <person name="Feng X."/>
        </authorList>
    </citation>
    <scope>NUCLEOTIDE SEQUENCE</scope>
    <source>
        <strain evidence="16">NFK12</strain>
    </source>
</reference>
<feature type="transmembrane region" description="Helical" evidence="14">
    <location>
        <begin position="204"/>
        <end position="229"/>
    </location>
</feature>
<feature type="transmembrane region" description="Helical" evidence="14">
    <location>
        <begin position="419"/>
        <end position="435"/>
    </location>
</feature>
<feature type="transmembrane region" description="Helical" evidence="14">
    <location>
        <begin position="368"/>
        <end position="390"/>
    </location>
</feature>
<comment type="catalytic activity">
    <reaction evidence="13">
        <text>L-lysyl-tRNA(Lys) + a 1,2-diacyl-sn-glycero-3-phospho-(1'-sn-glycerol) = a 1,2-diacyl-sn-glycero-3-phospho-1'-(3'-O-L-lysyl)-sn-glycerol + tRNA(Lys)</text>
        <dbReference type="Rhea" id="RHEA:10668"/>
        <dbReference type="Rhea" id="RHEA-COMP:9696"/>
        <dbReference type="Rhea" id="RHEA-COMP:9697"/>
        <dbReference type="ChEBI" id="CHEBI:64716"/>
        <dbReference type="ChEBI" id="CHEBI:75792"/>
        <dbReference type="ChEBI" id="CHEBI:78442"/>
        <dbReference type="ChEBI" id="CHEBI:78529"/>
        <dbReference type="EC" id="2.3.2.3"/>
    </reaction>
</comment>
<dbReference type="Proteomes" id="UP000622317">
    <property type="component" value="Unassembled WGS sequence"/>
</dbReference>
<proteinExistence type="inferred from homology"/>
<comment type="caution">
    <text evidence="16">The sequence shown here is derived from an EMBL/GenBank/DDBJ whole genome shotgun (WGS) entry which is preliminary data.</text>
</comment>
<comment type="subcellular location">
    <subcellularLocation>
        <location evidence="1">Cell membrane</location>
        <topology evidence="1">Multi-pass membrane protein</topology>
    </subcellularLocation>
</comment>
<evidence type="ECO:0000256" key="7">
    <source>
        <dbReference type="ARBA" id="ARBA00022692"/>
    </source>
</evidence>
<feature type="domain" description="Phosphatidylglycerol lysyltransferase C-terminal" evidence="15">
    <location>
        <begin position="541"/>
        <end position="826"/>
    </location>
</feature>
<keyword evidence="6" id="KW-0808">Transferase</keyword>
<dbReference type="EMBL" id="JACYFG010000013">
    <property type="protein sequence ID" value="MBD5779703.1"/>
    <property type="molecule type" value="Genomic_DNA"/>
</dbReference>
<accession>A0A927FA50</accession>
<evidence type="ECO:0000259" key="15">
    <source>
        <dbReference type="Pfam" id="PF09924"/>
    </source>
</evidence>
<feature type="transmembrane region" description="Helical" evidence="14">
    <location>
        <begin position="166"/>
        <end position="184"/>
    </location>
</feature>
<gene>
    <name evidence="16" type="primary">mprF</name>
    <name evidence="16" type="ORF">IEN85_09370</name>
</gene>
<comment type="similarity">
    <text evidence="2">Belongs to the LPG synthase family.</text>
</comment>
<feature type="transmembrane region" description="Helical" evidence="14">
    <location>
        <begin position="455"/>
        <end position="475"/>
    </location>
</feature>
<dbReference type="RefSeq" id="WP_191616835.1">
    <property type="nucleotide sequence ID" value="NZ_JACYFG010000013.1"/>
</dbReference>
<dbReference type="Gene3D" id="3.40.630.30">
    <property type="match status" value="1"/>
</dbReference>
<evidence type="ECO:0000256" key="1">
    <source>
        <dbReference type="ARBA" id="ARBA00004651"/>
    </source>
</evidence>
<evidence type="ECO:0000256" key="14">
    <source>
        <dbReference type="SAM" id="Phobius"/>
    </source>
</evidence>
<keyword evidence="17" id="KW-1185">Reference proteome</keyword>
<keyword evidence="11" id="KW-0046">Antibiotic resistance</keyword>
<evidence type="ECO:0000256" key="5">
    <source>
        <dbReference type="ARBA" id="ARBA00022475"/>
    </source>
</evidence>
<dbReference type="InterPro" id="IPR024320">
    <property type="entry name" value="LPG_synthase_C"/>
</dbReference>
<evidence type="ECO:0000256" key="9">
    <source>
        <dbReference type="ARBA" id="ARBA00023098"/>
    </source>
</evidence>
<evidence type="ECO:0000256" key="11">
    <source>
        <dbReference type="ARBA" id="ARBA00023251"/>
    </source>
</evidence>
<dbReference type="InterPro" id="IPR022791">
    <property type="entry name" value="L-PG_synthase/AglD"/>
</dbReference>
<keyword evidence="7 14" id="KW-0812">Transmembrane</keyword>
<evidence type="ECO:0000256" key="4">
    <source>
        <dbReference type="ARBA" id="ARBA00021546"/>
    </source>
</evidence>
<dbReference type="PANTHER" id="PTHR34697">
    <property type="entry name" value="PHOSPHATIDYLGLYCEROL LYSYLTRANSFERASE"/>
    <property type="match status" value="1"/>
</dbReference>